<dbReference type="EMBL" id="LSBH01000001">
    <property type="protein sequence ID" value="OAQ87405.1"/>
    <property type="molecule type" value="Genomic_DNA"/>
</dbReference>
<reference evidence="1 2" key="1">
    <citation type="submission" date="2016-01" db="EMBL/GenBank/DDBJ databases">
        <title>Biosynthesis of antibiotic leucinostatins and their inhibition on Phytophthora in bio-control Purpureocillium lilacinum.</title>
        <authorList>
            <person name="Wang G."/>
            <person name="Liu Z."/>
            <person name="Lin R."/>
            <person name="Li E."/>
            <person name="Mao Z."/>
            <person name="Ling J."/>
            <person name="Yin W."/>
            <person name="Xie B."/>
        </authorList>
    </citation>
    <scope>NUCLEOTIDE SEQUENCE [LARGE SCALE GENOMIC DNA]</scope>
    <source>
        <strain evidence="1">PLBJ-1</strain>
    </source>
</reference>
<sequence length="114" mass="12126">MSVIDLLETSSRRSMSSPAQSRVPLGVLSVTPPPDFLPSFPPSWAAIVSSWSCCAGSNARGDVCRNRDVAKFLRIGSGSGFERERPGRATAARINAGRILLITNSMPGQARHTG</sequence>
<accession>A0A179HAU1</accession>
<evidence type="ECO:0000313" key="2">
    <source>
        <dbReference type="Proteomes" id="UP000078240"/>
    </source>
</evidence>
<evidence type="ECO:0000313" key="1">
    <source>
        <dbReference type="EMBL" id="OAQ87405.1"/>
    </source>
</evidence>
<protein>
    <submittedName>
        <fullName evidence="1">Uncharacterized protein</fullName>
    </submittedName>
</protein>
<dbReference type="AlphaFoldDB" id="A0A179HAU1"/>
<dbReference type="Proteomes" id="UP000078240">
    <property type="component" value="Unassembled WGS sequence"/>
</dbReference>
<gene>
    <name evidence="1" type="ORF">VFPBJ_01445</name>
</gene>
<name>A0A179HAU1_PURLI</name>
<proteinExistence type="predicted"/>
<comment type="caution">
    <text evidence="1">The sequence shown here is derived from an EMBL/GenBank/DDBJ whole genome shotgun (WGS) entry which is preliminary data.</text>
</comment>
<organism evidence="1 2">
    <name type="scientific">Purpureocillium lilacinum</name>
    <name type="common">Paecilomyces lilacinus</name>
    <dbReference type="NCBI Taxonomy" id="33203"/>
    <lineage>
        <taxon>Eukaryota</taxon>
        <taxon>Fungi</taxon>
        <taxon>Dikarya</taxon>
        <taxon>Ascomycota</taxon>
        <taxon>Pezizomycotina</taxon>
        <taxon>Sordariomycetes</taxon>
        <taxon>Hypocreomycetidae</taxon>
        <taxon>Hypocreales</taxon>
        <taxon>Ophiocordycipitaceae</taxon>
        <taxon>Purpureocillium</taxon>
    </lineage>
</organism>